<evidence type="ECO:0000313" key="3">
    <source>
        <dbReference type="EMBL" id="CDO54570.1"/>
    </source>
</evidence>
<accession>A0A0J9XBJ0</accession>
<feature type="transmembrane region" description="Helical" evidence="1">
    <location>
        <begin position="375"/>
        <end position="396"/>
    </location>
</feature>
<dbReference type="Gene3D" id="2.60.120.200">
    <property type="match status" value="1"/>
</dbReference>
<comment type="caution">
    <text evidence="3">The sequence shown here is derived from an EMBL/GenBank/DDBJ whole genome shotgun (WGS) entry which is preliminary data.</text>
</comment>
<gene>
    <name evidence="3" type="ORF">BN980_GECA08s01154g</name>
</gene>
<evidence type="ECO:0000313" key="4">
    <source>
        <dbReference type="Proteomes" id="UP000242525"/>
    </source>
</evidence>
<dbReference type="STRING" id="1173061.A0A0J9XBJ0"/>
<keyword evidence="1" id="KW-1133">Transmembrane helix</keyword>
<dbReference type="Proteomes" id="UP000242525">
    <property type="component" value="Unassembled WGS sequence"/>
</dbReference>
<feature type="chain" id="PRO_5005325694" description="L-type lectin-like domain-containing protein" evidence="2">
    <location>
        <begin position="21"/>
        <end position="413"/>
    </location>
</feature>
<sequence>MKLGVQIICASLIFSSGVIAGPDLSLPQSSLTPESWSIYPMHEEINSVRINDNLYQVQGTKMMLSKDAFNGDKWTANTFFLGSSMSFWYTKQAPSSSLDMWDGLAVVVRDGLVSGFLNDGKDLFKPHDDIKKSFFIPCSIPTRPEGEVNVLSVSYQNGFFRIKLNDRHCFQTDQITLFEDNKEYLYFGISHGTFADFNVKDDVVPPVDEVIPELQEQLQKQADETRLKQQKLKQETRTRSFINTDSNVNTEILNQVLNKLDQYSDSYSLGESDNQVIDDLKRDLSNFKNKQASGFLTLAQKIATLTDIFDQISPSSSSINMADHLNDYFSVEQGIELLTIRLDSIESLFKENHGEFKNEVRTVLNSSSGSKKRSWIGPVITLLVAEILLVVSYSAFRNKYIKGNRADYHAKMI</sequence>
<feature type="signal peptide" evidence="2">
    <location>
        <begin position="1"/>
        <end position="20"/>
    </location>
</feature>
<organism evidence="3 4">
    <name type="scientific">Geotrichum candidum</name>
    <name type="common">Oospora lactis</name>
    <name type="synonym">Dipodascus geotrichum</name>
    <dbReference type="NCBI Taxonomy" id="1173061"/>
    <lineage>
        <taxon>Eukaryota</taxon>
        <taxon>Fungi</taxon>
        <taxon>Dikarya</taxon>
        <taxon>Ascomycota</taxon>
        <taxon>Saccharomycotina</taxon>
        <taxon>Dipodascomycetes</taxon>
        <taxon>Dipodascales</taxon>
        <taxon>Dipodascaceae</taxon>
        <taxon>Geotrichum</taxon>
    </lineage>
</organism>
<name>A0A0J9XBJ0_GEOCN</name>
<keyword evidence="4" id="KW-1185">Reference proteome</keyword>
<dbReference type="SUPFAM" id="SSF49899">
    <property type="entry name" value="Concanavalin A-like lectins/glucanases"/>
    <property type="match status" value="1"/>
</dbReference>
<evidence type="ECO:0000256" key="1">
    <source>
        <dbReference type="SAM" id="Phobius"/>
    </source>
</evidence>
<keyword evidence="1" id="KW-0472">Membrane</keyword>
<dbReference type="AlphaFoldDB" id="A0A0J9XBJ0"/>
<dbReference type="EMBL" id="CCBN010000008">
    <property type="protein sequence ID" value="CDO54570.1"/>
    <property type="molecule type" value="Genomic_DNA"/>
</dbReference>
<proteinExistence type="predicted"/>
<keyword evidence="2" id="KW-0732">Signal</keyword>
<keyword evidence="1" id="KW-0812">Transmembrane</keyword>
<reference evidence="3" key="1">
    <citation type="submission" date="2014-03" db="EMBL/GenBank/DDBJ databases">
        <authorList>
            <person name="Casaregola S."/>
        </authorList>
    </citation>
    <scope>NUCLEOTIDE SEQUENCE [LARGE SCALE GENOMIC DNA]</scope>
    <source>
        <strain evidence="3">CLIB 918</strain>
    </source>
</reference>
<dbReference type="OrthoDB" id="10265193at2759"/>
<protein>
    <recommendedName>
        <fullName evidence="5">L-type lectin-like domain-containing protein</fullName>
    </recommendedName>
</protein>
<evidence type="ECO:0000256" key="2">
    <source>
        <dbReference type="SAM" id="SignalP"/>
    </source>
</evidence>
<dbReference type="InterPro" id="IPR013320">
    <property type="entry name" value="ConA-like_dom_sf"/>
</dbReference>
<evidence type="ECO:0008006" key="5">
    <source>
        <dbReference type="Google" id="ProtNLM"/>
    </source>
</evidence>